<proteinExistence type="predicted"/>
<dbReference type="SUPFAM" id="SSF53098">
    <property type="entry name" value="Ribonuclease H-like"/>
    <property type="match status" value="1"/>
</dbReference>
<dbReference type="GO" id="GO:0004523">
    <property type="term" value="F:RNA-DNA hybrid ribonuclease activity"/>
    <property type="evidence" value="ECO:0007669"/>
    <property type="project" value="InterPro"/>
</dbReference>
<sequence>MGCTVFKSRKEVLLPEQAIVYVDGSSRGNPGPSGIGVVVFTSRKAEKPVKEISQYIGITTNNVAEYEAVIKALKWLIESNIKDVMIKLDSELVYKQITGKYKIRTPHIAVQVKRVNDLRNKLDNVCFTLIPRTENRAANRLAQKASKKIKITKRKFKQDKFI</sequence>
<dbReference type="CDD" id="cd09279">
    <property type="entry name" value="RNase_HI_like"/>
    <property type="match status" value="1"/>
</dbReference>
<dbReference type="Proteomes" id="UP000885826">
    <property type="component" value="Unassembled WGS sequence"/>
</dbReference>
<feature type="domain" description="RNase H type-1" evidence="1">
    <location>
        <begin position="14"/>
        <end position="151"/>
    </location>
</feature>
<dbReference type="InterPro" id="IPR036397">
    <property type="entry name" value="RNaseH_sf"/>
</dbReference>
<dbReference type="Pfam" id="PF13456">
    <property type="entry name" value="RVT_3"/>
    <property type="match status" value="1"/>
</dbReference>
<dbReference type="Gene3D" id="3.30.420.10">
    <property type="entry name" value="Ribonuclease H-like superfamily/Ribonuclease H"/>
    <property type="match status" value="1"/>
</dbReference>
<dbReference type="InterPro" id="IPR002156">
    <property type="entry name" value="RNaseH_domain"/>
</dbReference>
<dbReference type="GO" id="GO:0003676">
    <property type="term" value="F:nucleic acid binding"/>
    <property type="evidence" value="ECO:0007669"/>
    <property type="project" value="InterPro"/>
</dbReference>
<dbReference type="InterPro" id="IPR012337">
    <property type="entry name" value="RNaseH-like_sf"/>
</dbReference>
<dbReference type="PROSITE" id="PS50879">
    <property type="entry name" value="RNASE_H_1"/>
    <property type="match status" value="1"/>
</dbReference>
<dbReference type="EMBL" id="DRIG01000085">
    <property type="protein sequence ID" value="HEC79061.1"/>
    <property type="molecule type" value="Genomic_DNA"/>
</dbReference>
<name>A0A9C9K0I3_UNCW3</name>
<dbReference type="PANTHER" id="PTHR46387">
    <property type="entry name" value="POLYNUCLEOTIDYL TRANSFERASE, RIBONUCLEASE H-LIKE SUPERFAMILY PROTEIN"/>
    <property type="match status" value="1"/>
</dbReference>
<dbReference type="AlphaFoldDB" id="A0A9C9K0I3"/>
<reference evidence="2" key="1">
    <citation type="journal article" date="2020" name="mSystems">
        <title>Genome- and Community-Level Interaction Insights into Carbon Utilization and Element Cycling Functions of Hydrothermarchaeota in Hydrothermal Sediment.</title>
        <authorList>
            <person name="Zhou Z."/>
            <person name="Liu Y."/>
            <person name="Xu W."/>
            <person name="Pan J."/>
            <person name="Luo Z.H."/>
            <person name="Li M."/>
        </authorList>
    </citation>
    <scope>NUCLEOTIDE SEQUENCE</scope>
    <source>
        <strain evidence="2">HyVt-388</strain>
    </source>
</reference>
<accession>A0A9C9K0I3</accession>
<evidence type="ECO:0000313" key="2">
    <source>
        <dbReference type="EMBL" id="HEC79061.1"/>
    </source>
</evidence>
<gene>
    <name evidence="2" type="ORF">ENI34_07980</name>
</gene>
<comment type="caution">
    <text evidence="2">The sequence shown here is derived from an EMBL/GenBank/DDBJ whole genome shotgun (WGS) entry which is preliminary data.</text>
</comment>
<protein>
    <submittedName>
        <fullName evidence="2">Ribonuclease HI family protein</fullName>
    </submittedName>
</protein>
<evidence type="ECO:0000259" key="1">
    <source>
        <dbReference type="PROSITE" id="PS50879"/>
    </source>
</evidence>
<evidence type="ECO:0000313" key="3">
    <source>
        <dbReference type="Proteomes" id="UP000885826"/>
    </source>
</evidence>
<organism evidence="2 3">
    <name type="scientific">candidate division WOR-3 bacterium</name>
    <dbReference type="NCBI Taxonomy" id="2052148"/>
    <lineage>
        <taxon>Bacteria</taxon>
        <taxon>Bacteria division WOR-3</taxon>
    </lineage>
</organism>
<dbReference type="PANTHER" id="PTHR46387:SF2">
    <property type="entry name" value="RIBONUCLEASE HI"/>
    <property type="match status" value="1"/>
</dbReference>